<feature type="non-terminal residue" evidence="2">
    <location>
        <position position="162"/>
    </location>
</feature>
<organism evidence="2 3">
    <name type="scientific">Nesidiocoris tenuis</name>
    <dbReference type="NCBI Taxonomy" id="355587"/>
    <lineage>
        <taxon>Eukaryota</taxon>
        <taxon>Metazoa</taxon>
        <taxon>Ecdysozoa</taxon>
        <taxon>Arthropoda</taxon>
        <taxon>Hexapoda</taxon>
        <taxon>Insecta</taxon>
        <taxon>Pterygota</taxon>
        <taxon>Neoptera</taxon>
        <taxon>Paraneoptera</taxon>
        <taxon>Hemiptera</taxon>
        <taxon>Heteroptera</taxon>
        <taxon>Panheteroptera</taxon>
        <taxon>Cimicomorpha</taxon>
        <taxon>Miridae</taxon>
        <taxon>Dicyphina</taxon>
        <taxon>Nesidiocoris</taxon>
    </lineage>
</organism>
<evidence type="ECO:0000313" key="2">
    <source>
        <dbReference type="EMBL" id="CAB0015197.1"/>
    </source>
</evidence>
<dbReference type="Proteomes" id="UP000479000">
    <property type="component" value="Unassembled WGS sequence"/>
</dbReference>
<dbReference type="EMBL" id="CADCXU010028774">
    <property type="protein sequence ID" value="CAB0015197.1"/>
    <property type="molecule type" value="Genomic_DNA"/>
</dbReference>
<proteinExistence type="predicted"/>
<name>A0A6H5HBS9_9HEMI</name>
<dbReference type="AlphaFoldDB" id="A0A6H5HBS9"/>
<keyword evidence="3" id="KW-1185">Reference proteome</keyword>
<feature type="region of interest" description="Disordered" evidence="1">
    <location>
        <begin position="67"/>
        <end position="104"/>
    </location>
</feature>
<evidence type="ECO:0000313" key="3">
    <source>
        <dbReference type="Proteomes" id="UP000479000"/>
    </source>
</evidence>
<gene>
    <name evidence="2" type="ORF">NTEN_LOCUS19554</name>
</gene>
<protein>
    <submittedName>
        <fullName evidence="2">Uncharacterized protein</fullName>
    </submittedName>
</protein>
<evidence type="ECO:0000256" key="1">
    <source>
        <dbReference type="SAM" id="MobiDB-lite"/>
    </source>
</evidence>
<accession>A0A6H5HBS9</accession>
<sequence>MSKRLIPANFPGRKFRGPSTWEQSNHSVWSCCRRPTLRVPKSYKHFSNNYIFPILVPQRIIGVRRKSVLGRRPPGSGRQCRPSASARRPPLTAPRPSVLGRPPLRSGRQIRAVDQIRADDSGIWSTLSGRRPTIRRFCRSAARRPTKNWPAGSVASRLPLLG</sequence>
<reference evidence="2 3" key="1">
    <citation type="submission" date="2020-02" db="EMBL/GenBank/DDBJ databases">
        <authorList>
            <person name="Ferguson B K."/>
        </authorList>
    </citation>
    <scope>NUCLEOTIDE SEQUENCE [LARGE SCALE GENOMIC DNA]</scope>
</reference>